<dbReference type="PROSITE" id="PS50999">
    <property type="entry name" value="COX2_TM"/>
    <property type="match status" value="1"/>
</dbReference>
<dbReference type="Pfam" id="PF02790">
    <property type="entry name" value="COX2_TM"/>
    <property type="match status" value="1"/>
</dbReference>
<dbReference type="GO" id="GO:0004129">
    <property type="term" value="F:cytochrome-c oxidase activity"/>
    <property type="evidence" value="ECO:0007669"/>
    <property type="project" value="UniProtKB-EC"/>
</dbReference>
<dbReference type="EMBL" id="KT346366">
    <property type="protein sequence ID" value="ALJ93768.1"/>
    <property type="molecule type" value="Genomic_DNA"/>
</dbReference>
<dbReference type="InterPro" id="IPR045187">
    <property type="entry name" value="CcO_II"/>
</dbReference>
<dbReference type="CDD" id="cd13912">
    <property type="entry name" value="CcO_II_C"/>
    <property type="match status" value="1"/>
</dbReference>
<evidence type="ECO:0000256" key="16">
    <source>
        <dbReference type="ARBA" id="ARBA00023136"/>
    </source>
</evidence>
<comment type="function">
    <text evidence="18">Component of the cytochrome c oxidase, the last enzyme in the mitochondrial electron transport chain which drives oxidative phosphorylation. The respiratory chain contains 3 multisubunit complexes succinate dehydrogenase (complex II, CII), ubiquinol-cytochrome c oxidoreductase (cytochrome b-c1 complex, complex III, CIII) and cytochrome c oxidase (complex IV, CIV), that cooperate to transfer electrons derived from NADH and succinate to molecular oxygen, creating an electrochemical gradient over the inner membrane that drives transmembrane transport and the ATP synthase. Cytochrome c oxidase is the component of the respiratory chain that catalyzes the reduction of oxygen to water. Electrons originating from reduced cytochrome c in the intermembrane space (IMS) are transferred via the dinuclear copper A center (CU(A)) of subunit 2 and heme A of subunit 1 to the active site in subunit 1, a binuclear center (BNC) formed by heme A3 and copper B (CU(B)). The BNC reduces molecular oxygen to 2 water molecules using 4 electrons from cytochrome c in the IMS and 4 protons from the mitochondrial matrix.</text>
</comment>
<comment type="cofactor">
    <cofactor evidence="18">
        <name>Cu cation</name>
        <dbReference type="ChEBI" id="CHEBI:23378"/>
    </cofactor>
    <text evidence="18">Binds a copper A center.</text>
</comment>
<comment type="subcellular location">
    <subcellularLocation>
        <location evidence="1 18">Mitochondrion inner membrane</location>
        <topology evidence="1 18">Multi-pass membrane protein</topology>
    </subcellularLocation>
</comment>
<keyword evidence="9 18" id="KW-0999">Mitochondrion inner membrane</keyword>
<keyword evidence="12 18" id="KW-0249">Electron transport</keyword>
<feature type="transmembrane region" description="Helical" evidence="19">
    <location>
        <begin position="58"/>
        <end position="76"/>
    </location>
</feature>
<gene>
    <name evidence="22" type="primary">COX2</name>
</gene>
<name>A0A0P0IAB8_9HYME</name>
<keyword evidence="16 18" id="KW-0472">Membrane</keyword>
<dbReference type="SUPFAM" id="SSF49503">
    <property type="entry name" value="Cupredoxins"/>
    <property type="match status" value="1"/>
</dbReference>
<evidence type="ECO:0000256" key="5">
    <source>
        <dbReference type="ARBA" id="ARBA00022448"/>
    </source>
</evidence>
<geneLocation type="mitochondrion" evidence="22"/>
<protein>
    <recommendedName>
        <fullName evidence="4 18">Cytochrome c oxidase subunit 2</fullName>
    </recommendedName>
</protein>
<dbReference type="PRINTS" id="PR01166">
    <property type="entry name" value="CYCOXIDASEII"/>
</dbReference>
<keyword evidence="13 19" id="KW-1133">Transmembrane helix</keyword>
<evidence type="ECO:0000256" key="6">
    <source>
        <dbReference type="ARBA" id="ARBA00022660"/>
    </source>
</evidence>
<evidence type="ECO:0000256" key="7">
    <source>
        <dbReference type="ARBA" id="ARBA00022692"/>
    </source>
</evidence>
<evidence type="ECO:0000256" key="8">
    <source>
        <dbReference type="ARBA" id="ARBA00022723"/>
    </source>
</evidence>
<keyword evidence="11" id="KW-1278">Translocase</keyword>
<keyword evidence="8 18" id="KW-0479">Metal-binding</keyword>
<dbReference type="GO" id="GO:0005507">
    <property type="term" value="F:copper ion binding"/>
    <property type="evidence" value="ECO:0007669"/>
    <property type="project" value="InterPro"/>
</dbReference>
<evidence type="ECO:0000256" key="14">
    <source>
        <dbReference type="ARBA" id="ARBA00023008"/>
    </source>
</evidence>
<dbReference type="PROSITE" id="PS00078">
    <property type="entry name" value="COX2"/>
    <property type="match status" value="1"/>
</dbReference>
<evidence type="ECO:0000256" key="13">
    <source>
        <dbReference type="ARBA" id="ARBA00022989"/>
    </source>
</evidence>
<comment type="subunit">
    <text evidence="3">Component of the cytochrome c oxidase (complex IV, CIV), a multisubunit enzyme composed of a catalytic core of 3 subunits and several supernumerary subunits. The complex exists as a monomer or a dimer and forms supercomplexes (SCs) in the inner mitochondrial membrane with ubiquinol-cytochrome c oxidoreductase (cytochrome b-c1 complex, complex III, CIII).</text>
</comment>
<dbReference type="InterPro" id="IPR008972">
    <property type="entry name" value="Cupredoxin"/>
</dbReference>
<dbReference type="PANTHER" id="PTHR22888">
    <property type="entry name" value="CYTOCHROME C OXIDASE, SUBUNIT II"/>
    <property type="match status" value="1"/>
</dbReference>
<evidence type="ECO:0000313" key="22">
    <source>
        <dbReference type="EMBL" id="ALJ93768.1"/>
    </source>
</evidence>
<keyword evidence="5 18" id="KW-0813">Transport</keyword>
<comment type="catalytic activity">
    <reaction evidence="17">
        <text>4 Fe(II)-[cytochrome c] + O2 + 8 H(+)(in) = 4 Fe(III)-[cytochrome c] + 2 H2O + 4 H(+)(out)</text>
        <dbReference type="Rhea" id="RHEA:11436"/>
        <dbReference type="Rhea" id="RHEA-COMP:10350"/>
        <dbReference type="Rhea" id="RHEA-COMP:14399"/>
        <dbReference type="ChEBI" id="CHEBI:15377"/>
        <dbReference type="ChEBI" id="CHEBI:15378"/>
        <dbReference type="ChEBI" id="CHEBI:15379"/>
        <dbReference type="ChEBI" id="CHEBI:29033"/>
        <dbReference type="ChEBI" id="CHEBI:29034"/>
        <dbReference type="EC" id="7.1.1.9"/>
    </reaction>
    <physiologicalReaction direction="left-to-right" evidence="17">
        <dbReference type="Rhea" id="RHEA:11437"/>
    </physiologicalReaction>
</comment>
<accession>A0A0P0IAB8</accession>
<keyword evidence="7 18" id="KW-0812">Transmembrane</keyword>
<evidence type="ECO:0000259" key="20">
    <source>
        <dbReference type="PROSITE" id="PS50857"/>
    </source>
</evidence>
<dbReference type="InterPro" id="IPR011759">
    <property type="entry name" value="Cyt_c_oxidase_su2_TM_dom"/>
</dbReference>
<feature type="transmembrane region" description="Helical" evidence="19">
    <location>
        <begin position="20"/>
        <end position="38"/>
    </location>
</feature>
<reference evidence="22" key="1">
    <citation type="submission" date="2015-07" db="EMBL/GenBank/DDBJ databases">
        <title>Sequencing and characterization of the Megachile strupigera (Hymenoptera: Megachilidae) mitochondrial genome.</title>
        <authorList>
            <person name="Su T."/>
        </authorList>
    </citation>
    <scope>NUCLEOTIDE SEQUENCE</scope>
</reference>
<dbReference type="Gene3D" id="1.10.287.90">
    <property type="match status" value="1"/>
</dbReference>
<dbReference type="InterPro" id="IPR001505">
    <property type="entry name" value="Copper_CuA"/>
</dbReference>
<comment type="similarity">
    <text evidence="2 18">Belongs to the cytochrome c oxidase subunit 2 family.</text>
</comment>
<evidence type="ECO:0000256" key="12">
    <source>
        <dbReference type="ARBA" id="ARBA00022982"/>
    </source>
</evidence>
<keyword evidence="14 18" id="KW-0186">Copper</keyword>
<dbReference type="AlphaFoldDB" id="A0A0P0IAB8"/>
<evidence type="ECO:0000256" key="4">
    <source>
        <dbReference type="ARBA" id="ARBA00015946"/>
    </source>
</evidence>
<dbReference type="InterPro" id="IPR036257">
    <property type="entry name" value="Cyt_c_oxidase_su2_TM_sf"/>
</dbReference>
<feature type="domain" description="Cytochrome oxidase subunit II transmembrane region profile" evidence="21">
    <location>
        <begin position="1"/>
        <end position="86"/>
    </location>
</feature>
<dbReference type="GO" id="GO:0005743">
    <property type="term" value="C:mitochondrial inner membrane"/>
    <property type="evidence" value="ECO:0007669"/>
    <property type="project" value="UniProtKB-SubCell"/>
</dbReference>
<dbReference type="InterPro" id="IPR034210">
    <property type="entry name" value="CcO_II_C"/>
</dbReference>
<evidence type="ECO:0000256" key="17">
    <source>
        <dbReference type="ARBA" id="ARBA00049512"/>
    </source>
</evidence>
<keyword evidence="10" id="KW-0460">Magnesium</keyword>
<dbReference type="SUPFAM" id="SSF81464">
    <property type="entry name" value="Cytochrome c oxidase subunit II-like, transmembrane region"/>
    <property type="match status" value="1"/>
</dbReference>
<feature type="domain" description="Cytochrome oxidase subunit II copper A binding" evidence="20">
    <location>
        <begin position="88"/>
        <end position="218"/>
    </location>
</feature>
<evidence type="ECO:0000256" key="10">
    <source>
        <dbReference type="ARBA" id="ARBA00022842"/>
    </source>
</evidence>
<dbReference type="PROSITE" id="PS50857">
    <property type="entry name" value="COX2_CUA"/>
    <property type="match status" value="1"/>
</dbReference>
<dbReference type="PANTHER" id="PTHR22888:SF9">
    <property type="entry name" value="CYTOCHROME C OXIDASE SUBUNIT 2"/>
    <property type="match status" value="1"/>
</dbReference>
<evidence type="ECO:0000256" key="1">
    <source>
        <dbReference type="ARBA" id="ARBA00004448"/>
    </source>
</evidence>
<dbReference type="Pfam" id="PF00116">
    <property type="entry name" value="COX2"/>
    <property type="match status" value="1"/>
</dbReference>
<evidence type="ECO:0000256" key="2">
    <source>
        <dbReference type="ARBA" id="ARBA00007866"/>
    </source>
</evidence>
<proteinExistence type="inferred from homology"/>
<dbReference type="FunFam" id="2.60.40.420:FF:000001">
    <property type="entry name" value="Cytochrome c oxidase subunit 2"/>
    <property type="match status" value="1"/>
</dbReference>
<dbReference type="Gene3D" id="2.60.40.420">
    <property type="entry name" value="Cupredoxins - blue copper proteins"/>
    <property type="match status" value="1"/>
</dbReference>
<evidence type="ECO:0000256" key="9">
    <source>
        <dbReference type="ARBA" id="ARBA00022792"/>
    </source>
</evidence>
<organism evidence="22">
    <name type="scientific">Megachile strupigera</name>
    <dbReference type="NCBI Taxonomy" id="1735309"/>
    <lineage>
        <taxon>Eukaryota</taxon>
        <taxon>Metazoa</taxon>
        <taxon>Ecdysozoa</taxon>
        <taxon>Arthropoda</taxon>
        <taxon>Hexapoda</taxon>
        <taxon>Insecta</taxon>
        <taxon>Pterygota</taxon>
        <taxon>Neoptera</taxon>
        <taxon>Endopterygota</taxon>
        <taxon>Hymenoptera</taxon>
        <taxon>Apocrita</taxon>
        <taxon>Aculeata</taxon>
        <taxon>Apoidea</taxon>
        <taxon>Anthophila</taxon>
        <taxon>Megachilidae</taxon>
        <taxon>Megachilinae</taxon>
        <taxon>Megachile</taxon>
    </lineage>
</organism>
<evidence type="ECO:0000256" key="11">
    <source>
        <dbReference type="ARBA" id="ARBA00022967"/>
    </source>
</evidence>
<sequence>MFFFQNSNSPYADNLMSFHNFTMMLLISIITMTMFMLINIMKNKLINRFMLKNHTIEIIWTIVPMIILLFICFPSLKTLYLIDELWNPIYFSVKSMGHQWYWSYEYPEFNIEYDSYMISELNLNSFRLLDVDNRLIIPYNTPIRMLVSSMDVIHSWTIPSLGLKMDATPGRINQGNLFVLRPGLNFGQCSEICGMNHSFMPICLESTSFKNFIKWTINNINKI</sequence>
<evidence type="ECO:0000256" key="15">
    <source>
        <dbReference type="ARBA" id="ARBA00023128"/>
    </source>
</evidence>
<evidence type="ECO:0000259" key="21">
    <source>
        <dbReference type="PROSITE" id="PS50999"/>
    </source>
</evidence>
<keyword evidence="6 18" id="KW-0679">Respiratory chain</keyword>
<dbReference type="GO" id="GO:0042773">
    <property type="term" value="P:ATP synthesis coupled electron transport"/>
    <property type="evidence" value="ECO:0007669"/>
    <property type="project" value="TreeGrafter"/>
</dbReference>
<evidence type="ECO:0000256" key="18">
    <source>
        <dbReference type="RuleBase" id="RU000457"/>
    </source>
</evidence>
<evidence type="ECO:0000256" key="3">
    <source>
        <dbReference type="ARBA" id="ARBA00011164"/>
    </source>
</evidence>
<evidence type="ECO:0000256" key="19">
    <source>
        <dbReference type="SAM" id="Phobius"/>
    </source>
</evidence>
<keyword evidence="15 18" id="KW-0496">Mitochondrion</keyword>
<dbReference type="InterPro" id="IPR002429">
    <property type="entry name" value="CcO_II-like_C"/>
</dbReference>